<protein>
    <submittedName>
        <fullName evidence="1">Uncharacterized protein</fullName>
    </submittedName>
</protein>
<accession>A0A382S4X9</accession>
<proteinExistence type="predicted"/>
<name>A0A382S4X9_9ZZZZ</name>
<reference evidence="1" key="1">
    <citation type="submission" date="2018-05" db="EMBL/GenBank/DDBJ databases">
        <authorList>
            <person name="Lanie J.A."/>
            <person name="Ng W.-L."/>
            <person name="Kazmierczak K.M."/>
            <person name="Andrzejewski T.M."/>
            <person name="Davidsen T.M."/>
            <person name="Wayne K.J."/>
            <person name="Tettelin H."/>
            <person name="Glass J.I."/>
            <person name="Rusch D."/>
            <person name="Podicherti R."/>
            <person name="Tsui H.-C.T."/>
            <person name="Winkler M.E."/>
        </authorList>
    </citation>
    <scope>NUCLEOTIDE SEQUENCE</scope>
</reference>
<dbReference type="AlphaFoldDB" id="A0A382S4X9"/>
<dbReference type="InterPro" id="IPR050238">
    <property type="entry name" value="DNA_Rep/Repair_Clamp_Loader"/>
</dbReference>
<feature type="non-terminal residue" evidence="1">
    <location>
        <position position="1"/>
    </location>
</feature>
<dbReference type="InterPro" id="IPR027417">
    <property type="entry name" value="P-loop_NTPase"/>
</dbReference>
<sequence length="281" mass="32460">IKSVDSFSEELAKKRYNPFYKIRVPRATRITLPTIHKLRKTLYLKSALPGRKTAVIFDAELLGSGSGESANALLKILEEPPPLTTFILVTDFKDKLFPTVTSRCQHIQFPALKKKVIESMLAEKGVKQDTIKWISCLSQGNFVNASKIAERDRKEIQIIFTFISDFMLLNNHKTLIQFASEYSRLSKMDETEFRFHFFLIQRWLLGVLHIKNEVQDDLAESELKEGMNRFLAMYPEVNIRALNLLVESVVNGLNRNAHMSLLLTHFIIQLKKEIKQKSLYE</sequence>
<dbReference type="PANTHER" id="PTHR11669">
    <property type="entry name" value="REPLICATION FACTOR C / DNA POLYMERASE III GAMMA-TAU SUBUNIT"/>
    <property type="match status" value="1"/>
</dbReference>
<dbReference type="PANTHER" id="PTHR11669:SF8">
    <property type="entry name" value="DNA POLYMERASE III SUBUNIT DELTA"/>
    <property type="match status" value="1"/>
</dbReference>
<dbReference type="Gene3D" id="3.40.50.300">
    <property type="entry name" value="P-loop containing nucleotide triphosphate hydrolases"/>
    <property type="match status" value="1"/>
</dbReference>
<dbReference type="SUPFAM" id="SSF52540">
    <property type="entry name" value="P-loop containing nucleoside triphosphate hydrolases"/>
    <property type="match status" value="1"/>
</dbReference>
<dbReference type="Pfam" id="PF13177">
    <property type="entry name" value="DNA_pol3_delta2"/>
    <property type="match status" value="1"/>
</dbReference>
<dbReference type="EMBL" id="UINC01125989">
    <property type="protein sequence ID" value="SVD04188.1"/>
    <property type="molecule type" value="Genomic_DNA"/>
</dbReference>
<dbReference type="GO" id="GO:0006261">
    <property type="term" value="P:DNA-templated DNA replication"/>
    <property type="evidence" value="ECO:0007669"/>
    <property type="project" value="TreeGrafter"/>
</dbReference>
<organism evidence="1">
    <name type="scientific">marine metagenome</name>
    <dbReference type="NCBI Taxonomy" id="408172"/>
    <lineage>
        <taxon>unclassified sequences</taxon>
        <taxon>metagenomes</taxon>
        <taxon>ecological metagenomes</taxon>
    </lineage>
</organism>
<gene>
    <name evidence="1" type="ORF">METZ01_LOCUS357042</name>
</gene>
<evidence type="ECO:0000313" key="1">
    <source>
        <dbReference type="EMBL" id="SVD04188.1"/>
    </source>
</evidence>